<keyword evidence="3" id="KW-1003">Cell membrane</keyword>
<evidence type="ECO:0000259" key="8">
    <source>
        <dbReference type="PROSITE" id="PS50928"/>
    </source>
</evidence>
<dbReference type="GO" id="GO:0055085">
    <property type="term" value="P:transmembrane transport"/>
    <property type="evidence" value="ECO:0007669"/>
    <property type="project" value="InterPro"/>
</dbReference>
<feature type="transmembrane region" description="Helical" evidence="7">
    <location>
        <begin position="248"/>
        <end position="266"/>
    </location>
</feature>
<feature type="domain" description="ABC transmembrane type-1" evidence="8">
    <location>
        <begin position="77"/>
        <end position="266"/>
    </location>
</feature>
<reference evidence="10" key="1">
    <citation type="submission" date="2016-06" db="EMBL/GenBank/DDBJ databases">
        <authorList>
            <person name="Varghese N."/>
        </authorList>
    </citation>
    <scope>NUCLEOTIDE SEQUENCE [LARGE SCALE GENOMIC DNA]</scope>
    <source>
        <strain evidence="10">DSM 46123</strain>
    </source>
</reference>
<dbReference type="InterPro" id="IPR035906">
    <property type="entry name" value="MetI-like_sf"/>
</dbReference>
<dbReference type="EMBL" id="FMHU01000001">
    <property type="protein sequence ID" value="SCL18122.1"/>
    <property type="molecule type" value="Genomic_DNA"/>
</dbReference>
<proteinExistence type="inferred from homology"/>
<keyword evidence="4 7" id="KW-0812">Transmembrane</keyword>
<feature type="transmembrane region" description="Helical" evidence="7">
    <location>
        <begin position="80"/>
        <end position="104"/>
    </location>
</feature>
<evidence type="ECO:0000256" key="5">
    <source>
        <dbReference type="ARBA" id="ARBA00022989"/>
    </source>
</evidence>
<name>A0A1C6RLS6_9ACTN</name>
<keyword evidence="6 7" id="KW-0472">Membrane</keyword>
<dbReference type="AlphaFoldDB" id="A0A1C6RLS6"/>
<dbReference type="Pfam" id="PF00528">
    <property type="entry name" value="BPD_transp_1"/>
    <property type="match status" value="1"/>
</dbReference>
<dbReference type="InterPro" id="IPR050366">
    <property type="entry name" value="BP-dependent_transpt_permease"/>
</dbReference>
<evidence type="ECO:0000256" key="4">
    <source>
        <dbReference type="ARBA" id="ARBA00022692"/>
    </source>
</evidence>
<feature type="transmembrane region" description="Helical" evidence="7">
    <location>
        <begin position="12"/>
        <end position="33"/>
    </location>
</feature>
<dbReference type="STRING" id="47866.GA0074694_2247"/>
<dbReference type="PROSITE" id="PS50928">
    <property type="entry name" value="ABC_TM1"/>
    <property type="match status" value="1"/>
</dbReference>
<dbReference type="SUPFAM" id="SSF161098">
    <property type="entry name" value="MetI-like"/>
    <property type="match status" value="1"/>
</dbReference>
<evidence type="ECO:0000313" key="9">
    <source>
        <dbReference type="EMBL" id="SCL18122.1"/>
    </source>
</evidence>
<evidence type="ECO:0000256" key="7">
    <source>
        <dbReference type="RuleBase" id="RU363032"/>
    </source>
</evidence>
<keyword evidence="2 7" id="KW-0813">Transport</keyword>
<sequence>MKSTVRSLWSRSTPGLAVTTCAMFLVLCFIFIYPLVTSVNPLTQDIENAFAPIGTPGHVLGTDNLGRDTLARLVLGLRTEILVCAAGTLLAAVVGTLVGILAAYFRGLSDLLMMRAVDIVLAFPNLVFAMLIVALYGAGDLTVVAVCAMAFFPNFARLTYGEVLSLRRALYVESAELFGGTRLQVIRGPLLRGVGPLVLAQAFLTLAFAVGLESGLSFLGLGITPPSPSLGLMIATGQQYFMQSPWQLLIPSIVLVVLLVALGYVADWVRDLLDPRGVTRVRRGARTGFAQRRNGMSFGQGAGA</sequence>
<keyword evidence="5 7" id="KW-1133">Transmembrane helix</keyword>
<dbReference type="Gene3D" id="1.10.3720.10">
    <property type="entry name" value="MetI-like"/>
    <property type="match status" value="1"/>
</dbReference>
<evidence type="ECO:0000256" key="3">
    <source>
        <dbReference type="ARBA" id="ARBA00022475"/>
    </source>
</evidence>
<dbReference type="PANTHER" id="PTHR43386:SF25">
    <property type="entry name" value="PEPTIDE ABC TRANSPORTER PERMEASE PROTEIN"/>
    <property type="match status" value="1"/>
</dbReference>
<evidence type="ECO:0000313" key="10">
    <source>
        <dbReference type="Proteomes" id="UP000198906"/>
    </source>
</evidence>
<dbReference type="CDD" id="cd06261">
    <property type="entry name" value="TM_PBP2"/>
    <property type="match status" value="1"/>
</dbReference>
<organism evidence="9 10">
    <name type="scientific">Micromonospora inyonensis</name>
    <dbReference type="NCBI Taxonomy" id="47866"/>
    <lineage>
        <taxon>Bacteria</taxon>
        <taxon>Bacillati</taxon>
        <taxon>Actinomycetota</taxon>
        <taxon>Actinomycetes</taxon>
        <taxon>Micromonosporales</taxon>
        <taxon>Micromonosporaceae</taxon>
        <taxon>Micromonospora</taxon>
    </lineage>
</organism>
<dbReference type="PANTHER" id="PTHR43386">
    <property type="entry name" value="OLIGOPEPTIDE TRANSPORT SYSTEM PERMEASE PROTEIN APPC"/>
    <property type="match status" value="1"/>
</dbReference>
<comment type="subcellular location">
    <subcellularLocation>
        <location evidence="1 7">Cell membrane</location>
        <topology evidence="1 7">Multi-pass membrane protein</topology>
    </subcellularLocation>
</comment>
<evidence type="ECO:0000256" key="2">
    <source>
        <dbReference type="ARBA" id="ARBA00022448"/>
    </source>
</evidence>
<evidence type="ECO:0000256" key="1">
    <source>
        <dbReference type="ARBA" id="ARBA00004651"/>
    </source>
</evidence>
<dbReference type="InterPro" id="IPR000515">
    <property type="entry name" value="MetI-like"/>
</dbReference>
<dbReference type="GO" id="GO:0005886">
    <property type="term" value="C:plasma membrane"/>
    <property type="evidence" value="ECO:0007669"/>
    <property type="project" value="UniProtKB-SubCell"/>
</dbReference>
<gene>
    <name evidence="9" type="ORF">GA0074694_2247</name>
</gene>
<evidence type="ECO:0000256" key="6">
    <source>
        <dbReference type="ARBA" id="ARBA00023136"/>
    </source>
</evidence>
<comment type="similarity">
    <text evidence="7">Belongs to the binding-protein-dependent transport system permease family.</text>
</comment>
<protein>
    <submittedName>
        <fullName evidence="9">Peptide/nickel transport system permease protein</fullName>
    </submittedName>
</protein>
<accession>A0A1C6RLS6</accession>
<dbReference type="Proteomes" id="UP000198906">
    <property type="component" value="Unassembled WGS sequence"/>
</dbReference>
<keyword evidence="10" id="KW-1185">Reference proteome</keyword>